<reference evidence="1 2" key="1">
    <citation type="submission" date="2018-11" db="EMBL/GenBank/DDBJ databases">
        <title>Novel bacteria species description.</title>
        <authorList>
            <person name="Han J.-H."/>
        </authorList>
    </citation>
    <scope>NUCLEOTIDE SEQUENCE [LARGE SCALE GENOMIC DNA]</scope>
    <source>
        <strain evidence="1 2">KCTC23259</strain>
    </source>
</reference>
<dbReference type="Proteomes" id="UP001204144">
    <property type="component" value="Unassembled WGS sequence"/>
</dbReference>
<organism evidence="1 2">
    <name type="scientific">Lacihabitans soyangensis</name>
    <dbReference type="NCBI Taxonomy" id="869394"/>
    <lineage>
        <taxon>Bacteria</taxon>
        <taxon>Pseudomonadati</taxon>
        <taxon>Bacteroidota</taxon>
        <taxon>Cytophagia</taxon>
        <taxon>Cytophagales</taxon>
        <taxon>Leadbetterellaceae</taxon>
        <taxon>Lacihabitans</taxon>
    </lineage>
</organism>
<dbReference type="AlphaFoldDB" id="A0AAE3H4A9"/>
<evidence type="ECO:0000313" key="1">
    <source>
        <dbReference type="EMBL" id="MCP9762660.1"/>
    </source>
</evidence>
<dbReference type="RefSeq" id="WP_255036431.1">
    <property type="nucleotide sequence ID" value="NZ_RJUF01000012.1"/>
</dbReference>
<proteinExistence type="predicted"/>
<name>A0AAE3H4A9_9BACT</name>
<evidence type="ECO:0000313" key="2">
    <source>
        <dbReference type="Proteomes" id="UP001204144"/>
    </source>
</evidence>
<sequence length="62" mass="7283">MDIRNLKKLQKIHSQLENICATLENISDDEKETDPAAAEQILMYKDYIQTQTEELNEFIEEP</sequence>
<comment type="caution">
    <text evidence="1">The sequence shown here is derived from an EMBL/GenBank/DDBJ whole genome shotgun (WGS) entry which is preliminary data.</text>
</comment>
<dbReference type="EMBL" id="RJUF01000012">
    <property type="protein sequence ID" value="MCP9762660.1"/>
    <property type="molecule type" value="Genomic_DNA"/>
</dbReference>
<accession>A0AAE3H4A9</accession>
<protein>
    <submittedName>
        <fullName evidence="1">Uncharacterized protein</fullName>
    </submittedName>
</protein>
<gene>
    <name evidence="1" type="ORF">EGI31_06805</name>
</gene>
<keyword evidence="2" id="KW-1185">Reference proteome</keyword>